<dbReference type="Proteomes" id="UP001287356">
    <property type="component" value="Unassembled WGS sequence"/>
</dbReference>
<sequence length="207" mass="22675">MTSMARSGRETGSSLLPVQYSSCRSSLSTSIVPPPTLPDSGIHIAPTLPIHHIQTTALRRNLVAVAFRCSPALAFWWQSGRSWVDTLQTSRAIYFHDNCSVWIGRLQEETKQSGAEMAFTPLPHLFSPQSSPTTVCTGELKSDGSNDMELSARPAPGLGPGYWAPARREEETMNRQISVSPSCSAYLPPSLVNNLERHVEKSIRKPG</sequence>
<reference evidence="1" key="2">
    <citation type="submission" date="2023-06" db="EMBL/GenBank/DDBJ databases">
        <authorList>
            <consortium name="Lawrence Berkeley National Laboratory"/>
            <person name="Haridas S."/>
            <person name="Hensen N."/>
            <person name="Bonometti L."/>
            <person name="Westerberg I."/>
            <person name="Brannstrom I.O."/>
            <person name="Guillou S."/>
            <person name="Cros-Aarteil S."/>
            <person name="Calhoun S."/>
            <person name="Kuo A."/>
            <person name="Mondo S."/>
            <person name="Pangilinan J."/>
            <person name="Riley R."/>
            <person name="Labutti K."/>
            <person name="Andreopoulos B."/>
            <person name="Lipzen A."/>
            <person name="Chen C."/>
            <person name="Yanf M."/>
            <person name="Daum C."/>
            <person name="Ng V."/>
            <person name="Clum A."/>
            <person name="Steindorff A."/>
            <person name="Ohm R."/>
            <person name="Martin F."/>
            <person name="Silar P."/>
            <person name="Natvig D."/>
            <person name="Lalanne C."/>
            <person name="Gautier V."/>
            <person name="Ament-Velasquez S.L."/>
            <person name="Kruys A."/>
            <person name="Hutchinson M.I."/>
            <person name="Powell A.J."/>
            <person name="Barry K."/>
            <person name="Miller A.N."/>
            <person name="Grigoriev I.V."/>
            <person name="Debuchy R."/>
            <person name="Gladieux P."/>
            <person name="Thoren M.H."/>
            <person name="Johannesson H."/>
        </authorList>
    </citation>
    <scope>NUCLEOTIDE SEQUENCE</scope>
    <source>
        <strain evidence="1">CBS 958.72</strain>
    </source>
</reference>
<gene>
    <name evidence="1" type="ORF">B0T24DRAFT_170765</name>
</gene>
<name>A0AAE0NE49_9PEZI</name>
<proteinExistence type="predicted"/>
<evidence type="ECO:0000313" key="2">
    <source>
        <dbReference type="Proteomes" id="UP001287356"/>
    </source>
</evidence>
<keyword evidence="2" id="KW-1185">Reference proteome</keyword>
<accession>A0AAE0NE49</accession>
<reference evidence="1" key="1">
    <citation type="journal article" date="2023" name="Mol. Phylogenet. Evol.">
        <title>Genome-scale phylogeny and comparative genomics of the fungal order Sordariales.</title>
        <authorList>
            <person name="Hensen N."/>
            <person name="Bonometti L."/>
            <person name="Westerberg I."/>
            <person name="Brannstrom I.O."/>
            <person name="Guillou S."/>
            <person name="Cros-Aarteil S."/>
            <person name="Calhoun S."/>
            <person name="Haridas S."/>
            <person name="Kuo A."/>
            <person name="Mondo S."/>
            <person name="Pangilinan J."/>
            <person name="Riley R."/>
            <person name="LaButti K."/>
            <person name="Andreopoulos B."/>
            <person name="Lipzen A."/>
            <person name="Chen C."/>
            <person name="Yan M."/>
            <person name="Daum C."/>
            <person name="Ng V."/>
            <person name="Clum A."/>
            <person name="Steindorff A."/>
            <person name="Ohm R.A."/>
            <person name="Martin F."/>
            <person name="Silar P."/>
            <person name="Natvig D.O."/>
            <person name="Lalanne C."/>
            <person name="Gautier V."/>
            <person name="Ament-Velasquez S.L."/>
            <person name="Kruys A."/>
            <person name="Hutchinson M.I."/>
            <person name="Powell A.J."/>
            <person name="Barry K."/>
            <person name="Miller A.N."/>
            <person name="Grigoriev I.V."/>
            <person name="Debuchy R."/>
            <person name="Gladieux P."/>
            <person name="Hiltunen Thoren M."/>
            <person name="Johannesson H."/>
        </authorList>
    </citation>
    <scope>NUCLEOTIDE SEQUENCE</scope>
    <source>
        <strain evidence="1">CBS 958.72</strain>
    </source>
</reference>
<dbReference type="AlphaFoldDB" id="A0AAE0NE49"/>
<evidence type="ECO:0000313" key="1">
    <source>
        <dbReference type="EMBL" id="KAK3379819.1"/>
    </source>
</evidence>
<comment type="caution">
    <text evidence="1">The sequence shown here is derived from an EMBL/GenBank/DDBJ whole genome shotgun (WGS) entry which is preliminary data.</text>
</comment>
<dbReference type="EMBL" id="JAULSN010000002">
    <property type="protein sequence ID" value="KAK3379819.1"/>
    <property type="molecule type" value="Genomic_DNA"/>
</dbReference>
<protein>
    <submittedName>
        <fullName evidence="1">Uncharacterized protein</fullName>
    </submittedName>
</protein>
<organism evidence="1 2">
    <name type="scientific">Lasiosphaeria ovina</name>
    <dbReference type="NCBI Taxonomy" id="92902"/>
    <lineage>
        <taxon>Eukaryota</taxon>
        <taxon>Fungi</taxon>
        <taxon>Dikarya</taxon>
        <taxon>Ascomycota</taxon>
        <taxon>Pezizomycotina</taxon>
        <taxon>Sordariomycetes</taxon>
        <taxon>Sordariomycetidae</taxon>
        <taxon>Sordariales</taxon>
        <taxon>Lasiosphaeriaceae</taxon>
        <taxon>Lasiosphaeria</taxon>
    </lineage>
</organism>